<dbReference type="Pfam" id="PF13585">
    <property type="entry name" value="CHU_C"/>
    <property type="match status" value="1"/>
</dbReference>
<dbReference type="Gene3D" id="3.30.160.710">
    <property type="match status" value="2"/>
</dbReference>
<evidence type="ECO:0000259" key="2">
    <source>
        <dbReference type="PROSITE" id="PS50268"/>
    </source>
</evidence>
<dbReference type="RefSeq" id="WP_330107334.1">
    <property type="nucleotide sequence ID" value="NZ_JAZDQT010000001.1"/>
</dbReference>
<sequence>MKKIYLVKCFVWFLLLGFALASRAQTTYNFDAGAVISQPPGSIWNTQANITIGGIAYKLTACCNGGFSNSATNGNGNSASLQKDGSGGDTFVLERADGQPFQFYGFYVGQESINSYVGAFPGIPPFYEITYAKTVGAPEVEVDNTPVSGGTYTTGGKVYTKNLTVTQVSILFKANNRYWIDDIRVGVVAGTEVAPTVTSAAASAITSNSATLGGNVTADGGASVTERGIVWSTSTNPTTADNKVTMGSGTGTFNGTVGSLPLNTTIYFRAYAINSKGTSYGSNLSFATVTPTIVVNPVTTPGATVGVVYSQTFTGSGGATPYTFALNNGTFPTGLTLNPTTGTLSGTPTSAGTFNFTIKATDNSAGGGPFSGTRAYTIVVAPPVTVVAPTTVSSGTVGTSYSQTISASGGIASYTYSITAGSLPAGTSLNGATGSISGTPTAGGTFNFTVTATGSSTGIGSPHSGSRAYTLIIAAPTIVVNPTTLPAPSVGVAYSQTITSTGGTSPRSFAVTAGFLPSGVTLNGATGVLSGTPSAAGAYNFTVTATDASTGTGPYTGSRAYSFTIGAPAIVVNPATVSGGAIASAYSQNITASGGTLPYSFAVTAGSLPAGTSLNGTTGSISGTPTAGGTFNFTITATDATGGAGPYTGSKAYSLVVAAPSIALAPTSLPGGTVASAYSQTITSTGGTSPYIYSVTSGTLPNGLTLSLAGVLSGTPTAGGSYTFDISTTDSSTGLGPYSTTKTYTVNINFLPQTITLASTATANYGDADIDPGATSSSGLGVTYSTSDPTIATIVAGKVHIVGAGTVNVFANQAGNGTYAPAAQKTQVLTINKAALTYVADASSKVYGTVNPGFTGTVTGFKYADNLGNATTGTVAFSSAATNLSPIGTYAINGSGLTAANYTFAQGASNATALTITPKAITVTADAGQGKIYGTADPALTYSITTGAPLIGTDAFTGALVRAIGENVGPYVINQGNLALNANYTLTYVNASFAITPKAVTVAANSGQTKVYGSADPALTYSITVGGPLVGTDAFTGTLARVAGENVGPYVINQGTLALNANYSLSYTSANFAITPKAITVTASAAQNKTYGQADPTFAYAITAGGPLVGSDAFTGALARVAGENVGPYAINQGTLALNGNYTLTYTSANFTINPAALTITADNKERFFGGVNPPLTASYTGFVNGETNAVLTTQPALATVATPASAIGDYPITVNGAVAQNYTIAYVNGVLKVKAGAPTNIILTGVTLYENRPAGTNAGSLSSTSDDPSATFTYSLVSGAGDTDNALFAIAGTNVNTTASLDFENKASYSIRVKSITQFGLSLEKVLTIALSDVNEVPTLAAINNVTHCYTTVAQTVALSGISAGPETTQTTTISVTSNNAALFESLTATKNGTTGSVNYVVKNGASGVATVIVTIKDNGGTANGGVDTYSRSFTVTVNPLPVVTIASDKGGSISKGDIARLTASGGTSYVWMADNSIISGQNTAVLTVRPQVNTVYTVTVTNANSCAQSQSFTLNVVEDYAKINASNILTPNNDGYNDKWIIDNIDFYPNNEVTVFDRAGRIVYKKKGYDNSWDGTVNGSPLSENTYYYVIDFGTSRLRFKGYITILRSTK</sequence>
<evidence type="ECO:0000313" key="5">
    <source>
        <dbReference type="Proteomes" id="UP001336835"/>
    </source>
</evidence>
<dbReference type="Gene3D" id="2.60.40.10">
    <property type="entry name" value="Immunoglobulins"/>
    <property type="match status" value="5"/>
</dbReference>
<dbReference type="PROSITE" id="PS50268">
    <property type="entry name" value="CADHERIN_2"/>
    <property type="match status" value="1"/>
</dbReference>
<feature type="domain" description="Fibronectin type-III" evidence="3">
    <location>
        <begin position="194"/>
        <end position="292"/>
    </location>
</feature>
<dbReference type="EMBL" id="JAZDQT010000001">
    <property type="protein sequence ID" value="MEE1944980.1"/>
    <property type="molecule type" value="Genomic_DNA"/>
</dbReference>
<organism evidence="4 5">
    <name type="scientific">Pedobacter albus</name>
    <dbReference type="NCBI Taxonomy" id="3113905"/>
    <lineage>
        <taxon>Bacteria</taxon>
        <taxon>Pseudomonadati</taxon>
        <taxon>Bacteroidota</taxon>
        <taxon>Sphingobacteriia</taxon>
        <taxon>Sphingobacteriales</taxon>
        <taxon>Sphingobacteriaceae</taxon>
        <taxon>Pedobacter</taxon>
    </lineage>
</organism>
<dbReference type="PANTHER" id="PTHR37494:SF1">
    <property type="entry name" value="STAPHYLOCOCCUS AUREUS SURFACE PROTEIN A"/>
    <property type="match status" value="1"/>
</dbReference>
<proteinExistence type="predicted"/>
<evidence type="ECO:0000256" key="1">
    <source>
        <dbReference type="SAM" id="SignalP"/>
    </source>
</evidence>
<feature type="signal peptide" evidence="1">
    <location>
        <begin position="1"/>
        <end position="24"/>
    </location>
</feature>
<dbReference type="PROSITE" id="PS50853">
    <property type="entry name" value="FN3"/>
    <property type="match status" value="1"/>
</dbReference>
<dbReference type="InterPro" id="IPR041286">
    <property type="entry name" value="MBG_2"/>
</dbReference>
<dbReference type="Proteomes" id="UP001336835">
    <property type="component" value="Unassembled WGS sequence"/>
</dbReference>
<keyword evidence="5" id="KW-1185">Reference proteome</keyword>
<dbReference type="Pfam" id="PF05345">
    <property type="entry name" value="He_PIG"/>
    <property type="match status" value="5"/>
</dbReference>
<feature type="chain" id="PRO_5047220671" evidence="1">
    <location>
        <begin position="25"/>
        <end position="1613"/>
    </location>
</feature>
<reference evidence="4 5" key="1">
    <citation type="submission" date="2024-01" db="EMBL/GenBank/DDBJ databases">
        <title>Pedobacter sp. nov., isolated from fresh soil.</title>
        <authorList>
            <person name="Le N.T.T."/>
        </authorList>
    </citation>
    <scope>NUCLEOTIDE SEQUENCE [LARGE SCALE GENOMIC DNA]</scope>
    <source>
        <strain evidence="4 5">KR3-3</strain>
    </source>
</reference>
<gene>
    <name evidence="4" type="ORF">VRU48_07675</name>
</gene>
<feature type="domain" description="Cadherin" evidence="2">
    <location>
        <begin position="1247"/>
        <end position="1341"/>
    </location>
</feature>
<dbReference type="InterPro" id="IPR003961">
    <property type="entry name" value="FN3_dom"/>
</dbReference>
<accession>A0ABU7I674</accession>
<evidence type="ECO:0000259" key="3">
    <source>
        <dbReference type="PROSITE" id="PS50853"/>
    </source>
</evidence>
<keyword evidence="1" id="KW-0732">Signal</keyword>
<dbReference type="InterPro" id="IPR026341">
    <property type="entry name" value="T9SS_type_B"/>
</dbReference>
<name>A0ABU7I674_9SPHI</name>
<evidence type="ECO:0000313" key="4">
    <source>
        <dbReference type="EMBL" id="MEE1944980.1"/>
    </source>
</evidence>
<dbReference type="InterPro" id="IPR015919">
    <property type="entry name" value="Cadherin-like_sf"/>
</dbReference>
<dbReference type="InterPro" id="IPR002126">
    <property type="entry name" value="Cadherin-like_dom"/>
</dbReference>
<protein>
    <submittedName>
        <fullName evidence="4">MBG domain-containing protein</fullName>
    </submittedName>
</protein>
<dbReference type="PANTHER" id="PTHR37494">
    <property type="entry name" value="HEMAGGLUTININ"/>
    <property type="match status" value="1"/>
</dbReference>
<dbReference type="Pfam" id="PF18676">
    <property type="entry name" value="MBG_2"/>
    <property type="match status" value="5"/>
</dbReference>
<dbReference type="Gene3D" id="2.60.40.60">
    <property type="entry name" value="Cadherins"/>
    <property type="match status" value="1"/>
</dbReference>
<dbReference type="NCBIfam" id="TIGR04131">
    <property type="entry name" value="Bac_Flav_CTERM"/>
    <property type="match status" value="1"/>
</dbReference>
<dbReference type="SUPFAM" id="SSF49313">
    <property type="entry name" value="Cadherin-like"/>
    <property type="match status" value="5"/>
</dbReference>
<comment type="caution">
    <text evidence="4">The sequence shown here is derived from an EMBL/GenBank/DDBJ whole genome shotgun (WGS) entry which is preliminary data.</text>
</comment>
<dbReference type="InterPro" id="IPR013783">
    <property type="entry name" value="Ig-like_fold"/>
</dbReference>